<evidence type="ECO:0000259" key="7">
    <source>
        <dbReference type="Pfam" id="PF06268"/>
    </source>
</evidence>
<protein>
    <submittedName>
        <fullName evidence="8">Fascin</fullName>
    </submittedName>
</protein>
<evidence type="ECO:0000313" key="9">
    <source>
        <dbReference type="Proteomes" id="UP000246464"/>
    </source>
</evidence>
<dbReference type="EMBL" id="CP026250">
    <property type="protein sequence ID" value="AWP05318.1"/>
    <property type="molecule type" value="Genomic_DNA"/>
</dbReference>
<dbReference type="GO" id="GO:0005737">
    <property type="term" value="C:cytoplasm"/>
    <property type="evidence" value="ECO:0007669"/>
    <property type="project" value="TreeGrafter"/>
</dbReference>
<evidence type="ECO:0000256" key="4">
    <source>
        <dbReference type="ARBA" id="ARBA00023203"/>
    </source>
</evidence>
<keyword evidence="5" id="KW-0206">Cytoskeleton</keyword>
<dbReference type="Gene3D" id="2.80.10.50">
    <property type="match status" value="2"/>
</dbReference>
<dbReference type="STRING" id="52904.ENSSMAP00000000918"/>
<evidence type="ECO:0000256" key="1">
    <source>
        <dbReference type="ARBA" id="ARBA00004245"/>
    </source>
</evidence>
<dbReference type="InterPro" id="IPR010431">
    <property type="entry name" value="Fascin"/>
</dbReference>
<organism evidence="8 9">
    <name type="scientific">Scophthalmus maximus</name>
    <name type="common">Turbot</name>
    <name type="synonym">Psetta maxima</name>
    <dbReference type="NCBI Taxonomy" id="52904"/>
    <lineage>
        <taxon>Eukaryota</taxon>
        <taxon>Metazoa</taxon>
        <taxon>Chordata</taxon>
        <taxon>Craniata</taxon>
        <taxon>Vertebrata</taxon>
        <taxon>Euteleostomi</taxon>
        <taxon>Actinopterygii</taxon>
        <taxon>Neopterygii</taxon>
        <taxon>Teleostei</taxon>
        <taxon>Neoteleostei</taxon>
        <taxon>Acanthomorphata</taxon>
        <taxon>Carangaria</taxon>
        <taxon>Pleuronectiformes</taxon>
        <taxon>Pleuronectoidei</taxon>
        <taxon>Scophthalmidae</taxon>
        <taxon>Scophthalmus</taxon>
    </lineage>
</organism>
<dbReference type="PANTHER" id="PTHR10551:SF39">
    <property type="entry name" value="FASCIN"/>
    <property type="match status" value="1"/>
</dbReference>
<comment type="similarity">
    <text evidence="2">Belongs to the fascin family.</text>
</comment>
<dbReference type="Pfam" id="PF06268">
    <property type="entry name" value="Fascin"/>
    <property type="match status" value="2"/>
</dbReference>
<dbReference type="GO" id="GO:0001726">
    <property type="term" value="C:ruffle"/>
    <property type="evidence" value="ECO:0007669"/>
    <property type="project" value="TreeGrafter"/>
</dbReference>
<dbReference type="GO" id="GO:0030027">
    <property type="term" value="C:lamellipodium"/>
    <property type="evidence" value="ECO:0007669"/>
    <property type="project" value="TreeGrafter"/>
</dbReference>
<dbReference type="GO" id="GO:0007163">
    <property type="term" value="P:establishment or maintenance of cell polarity"/>
    <property type="evidence" value="ECO:0007669"/>
    <property type="project" value="TreeGrafter"/>
</dbReference>
<feature type="compositionally biased region" description="Basic residues" evidence="6">
    <location>
        <begin position="77"/>
        <end position="90"/>
    </location>
</feature>
<accession>A0A2U9BMK8</accession>
<sequence length="386" mass="43587">MMFGIIPSTHSCYRDTFKRKHDKTTHFQQKETVQKLNTGQLSVKAEHSRAPRSLHPSERRSRPETFWSQSRQTSQEKHKRYVERRRRRRLPSGPPPSRCFAVVQNMGRQPETSATRFHHRTCSTATTLRVPRVGSRRFGRRAPATIASLDPLKTRVSSPSGRDCFRIRRMDLSANQDEEGDQEVFQLEMSREDRKCAFRTAAGKYWTLTATGGLQCTASTKSANSFFELEWRDGRVCVRAANGKYVIAKKNGQLAATVDNAAEAEQFLMKLINRPIIVLRGEHGFIGVRKAGVATLDSNRASYDVFQLEFHNGAYSLKDSQGKYWCVGDDTAVACSSSTPVQFLFEFCDLNKMAIRTLGGKYLKGDHAGGLKASVDSLDSATLWEY</sequence>
<comment type="subcellular location">
    <subcellularLocation>
        <location evidence="1">Cytoplasm</location>
        <location evidence="1">Cytoskeleton</location>
    </subcellularLocation>
</comment>
<dbReference type="GO" id="GO:0030426">
    <property type="term" value="C:growth cone"/>
    <property type="evidence" value="ECO:0007669"/>
    <property type="project" value="TreeGrafter"/>
</dbReference>
<feature type="domain" description="Fascin-like" evidence="7">
    <location>
        <begin position="164"/>
        <end position="268"/>
    </location>
</feature>
<dbReference type="GO" id="GO:0005902">
    <property type="term" value="C:microvillus"/>
    <property type="evidence" value="ECO:0007669"/>
    <property type="project" value="TreeGrafter"/>
</dbReference>
<name>A0A2U9BMK8_SCOMX</name>
<dbReference type="GO" id="GO:0051015">
    <property type="term" value="F:actin filament binding"/>
    <property type="evidence" value="ECO:0007669"/>
    <property type="project" value="InterPro"/>
</dbReference>
<reference evidence="8 9" key="1">
    <citation type="submission" date="2017-12" db="EMBL/GenBank/DDBJ databases">
        <title>Integrating genomic resources of turbot (Scophthalmus maximus) in depth evaluation of genetic and physical mapping variation across individuals.</title>
        <authorList>
            <person name="Martinez P."/>
        </authorList>
    </citation>
    <scope>NUCLEOTIDE SEQUENCE [LARGE SCALE GENOMIC DNA]</scope>
</reference>
<feature type="domain" description="Fascin-like" evidence="7">
    <location>
        <begin position="284"/>
        <end position="386"/>
    </location>
</feature>
<keyword evidence="3" id="KW-0963">Cytoplasm</keyword>
<dbReference type="InterPro" id="IPR022768">
    <property type="entry name" value="Fascin-like_dom"/>
</dbReference>
<dbReference type="GO" id="GO:0016477">
    <property type="term" value="P:cell migration"/>
    <property type="evidence" value="ECO:0007669"/>
    <property type="project" value="TreeGrafter"/>
</dbReference>
<dbReference type="GO" id="GO:0030674">
    <property type="term" value="F:protein-macromolecule adaptor activity"/>
    <property type="evidence" value="ECO:0007669"/>
    <property type="project" value="InterPro"/>
</dbReference>
<dbReference type="PANTHER" id="PTHR10551">
    <property type="entry name" value="FASCIN"/>
    <property type="match status" value="1"/>
</dbReference>
<keyword evidence="4" id="KW-0009">Actin-binding</keyword>
<dbReference type="Proteomes" id="UP000246464">
    <property type="component" value="Chromosome 8"/>
</dbReference>
<evidence type="ECO:0000256" key="5">
    <source>
        <dbReference type="ARBA" id="ARBA00023212"/>
    </source>
</evidence>
<dbReference type="GO" id="GO:0051017">
    <property type="term" value="P:actin filament bundle assembly"/>
    <property type="evidence" value="ECO:0007669"/>
    <property type="project" value="TreeGrafter"/>
</dbReference>
<dbReference type="GO" id="GO:0030175">
    <property type="term" value="C:filopodium"/>
    <property type="evidence" value="ECO:0007669"/>
    <property type="project" value="TreeGrafter"/>
</dbReference>
<dbReference type="FunFam" id="2.80.10.50:FF:000008">
    <property type="entry name" value="Fascin"/>
    <property type="match status" value="1"/>
</dbReference>
<feature type="region of interest" description="Disordered" evidence="6">
    <location>
        <begin position="39"/>
        <end position="98"/>
    </location>
</feature>
<dbReference type="AlphaFoldDB" id="A0A2U9BMK8"/>
<gene>
    <name evidence="8" type="ORF">SMAX5B_011416</name>
</gene>
<keyword evidence="9" id="KW-1185">Reference proteome</keyword>
<dbReference type="GO" id="GO:0031253">
    <property type="term" value="C:cell projection membrane"/>
    <property type="evidence" value="ECO:0007669"/>
    <property type="project" value="TreeGrafter"/>
</dbReference>
<dbReference type="FunFam" id="2.80.10.50:FF:000030">
    <property type="entry name" value="Fascin"/>
    <property type="match status" value="1"/>
</dbReference>
<feature type="compositionally biased region" description="Basic and acidic residues" evidence="6">
    <location>
        <begin position="44"/>
        <end position="63"/>
    </location>
</feature>
<evidence type="ECO:0000256" key="3">
    <source>
        <dbReference type="ARBA" id="ARBA00022490"/>
    </source>
</evidence>
<dbReference type="SUPFAM" id="SSF50405">
    <property type="entry name" value="Actin-crosslinking proteins"/>
    <property type="match status" value="1"/>
</dbReference>
<proteinExistence type="inferred from homology"/>
<evidence type="ECO:0000256" key="6">
    <source>
        <dbReference type="SAM" id="MobiDB-lite"/>
    </source>
</evidence>
<evidence type="ECO:0000313" key="8">
    <source>
        <dbReference type="EMBL" id="AWP05318.1"/>
    </source>
</evidence>
<dbReference type="InterPro" id="IPR008999">
    <property type="entry name" value="Actin-crosslinking"/>
</dbReference>
<evidence type="ECO:0000256" key="2">
    <source>
        <dbReference type="ARBA" id="ARBA00007415"/>
    </source>
</evidence>
<dbReference type="GO" id="GO:0015629">
    <property type="term" value="C:actin cytoskeleton"/>
    <property type="evidence" value="ECO:0007669"/>
    <property type="project" value="TreeGrafter"/>
</dbReference>